<reference evidence="2" key="1">
    <citation type="submission" date="2023-05" db="EMBL/GenBank/DDBJ databases">
        <title>Anaerotaeda fermentans gen. nov., sp. nov., a novel anaerobic planctomycete of the new family within the order Sedimentisphaerales isolated from Taman Peninsula, Russia.</title>
        <authorList>
            <person name="Khomyakova M.A."/>
            <person name="Merkel A.Y."/>
            <person name="Slobodkin A.I."/>
        </authorList>
    </citation>
    <scope>NUCLEOTIDE SEQUENCE</scope>
    <source>
        <strain evidence="2">M17dextr</strain>
    </source>
</reference>
<accession>A0AAW6U1V8</accession>
<dbReference type="EMBL" id="JASCXX010000069">
    <property type="protein sequence ID" value="MDI6451862.1"/>
    <property type="molecule type" value="Genomic_DNA"/>
</dbReference>
<keyword evidence="1" id="KW-1133">Transmembrane helix</keyword>
<sequence length="77" mass="8911">MLSFKKWTFLFIVIGMNPITVYFLDGFVNFDGIAEFFTGGLASHAGVRAALILSLAALIVRWWLLRLLYRHKIFFRV</sequence>
<dbReference type="AlphaFoldDB" id="A0AAW6U1V8"/>
<comment type="caution">
    <text evidence="2">The sequence shown here is derived from an EMBL/GenBank/DDBJ whole genome shotgun (WGS) entry which is preliminary data.</text>
</comment>
<protein>
    <submittedName>
        <fullName evidence="2">Uncharacterized protein</fullName>
    </submittedName>
</protein>
<dbReference type="RefSeq" id="WP_349247270.1">
    <property type="nucleotide sequence ID" value="NZ_JASCXX010000069.1"/>
</dbReference>
<proteinExistence type="predicted"/>
<evidence type="ECO:0000313" key="2">
    <source>
        <dbReference type="EMBL" id="MDI6451862.1"/>
    </source>
</evidence>
<name>A0AAW6U1V8_9BACT</name>
<gene>
    <name evidence="2" type="ORF">QJ522_22580</name>
</gene>
<evidence type="ECO:0000256" key="1">
    <source>
        <dbReference type="SAM" id="Phobius"/>
    </source>
</evidence>
<organism evidence="2 3">
    <name type="scientific">Anaerobaca lacustris</name>
    <dbReference type="NCBI Taxonomy" id="3044600"/>
    <lineage>
        <taxon>Bacteria</taxon>
        <taxon>Pseudomonadati</taxon>
        <taxon>Planctomycetota</taxon>
        <taxon>Phycisphaerae</taxon>
        <taxon>Sedimentisphaerales</taxon>
        <taxon>Anaerobacaceae</taxon>
        <taxon>Anaerobaca</taxon>
    </lineage>
</organism>
<keyword evidence="1" id="KW-0472">Membrane</keyword>
<keyword evidence="3" id="KW-1185">Reference proteome</keyword>
<evidence type="ECO:0000313" key="3">
    <source>
        <dbReference type="Proteomes" id="UP001431776"/>
    </source>
</evidence>
<feature type="transmembrane region" description="Helical" evidence="1">
    <location>
        <begin position="7"/>
        <end position="25"/>
    </location>
</feature>
<keyword evidence="1" id="KW-0812">Transmembrane</keyword>
<dbReference type="Proteomes" id="UP001431776">
    <property type="component" value="Unassembled WGS sequence"/>
</dbReference>
<feature type="transmembrane region" description="Helical" evidence="1">
    <location>
        <begin position="45"/>
        <end position="64"/>
    </location>
</feature>